<gene>
    <name evidence="3" type="ORF">HNP84_004153</name>
</gene>
<dbReference type="InterPro" id="IPR045886">
    <property type="entry name" value="ThiF/MoeB/HesA"/>
</dbReference>
<dbReference type="GO" id="GO:0004792">
    <property type="term" value="F:thiosulfate-cyanide sulfurtransferase activity"/>
    <property type="evidence" value="ECO:0007669"/>
    <property type="project" value="TreeGrafter"/>
</dbReference>
<dbReference type="EMBL" id="JACHGN010000008">
    <property type="protein sequence ID" value="MBB5134421.1"/>
    <property type="molecule type" value="Genomic_DNA"/>
</dbReference>
<evidence type="ECO:0000313" key="4">
    <source>
        <dbReference type="Proteomes" id="UP000578449"/>
    </source>
</evidence>
<feature type="compositionally biased region" description="Low complexity" evidence="1">
    <location>
        <begin position="334"/>
        <end position="348"/>
    </location>
</feature>
<reference evidence="3 4" key="1">
    <citation type="submission" date="2020-08" db="EMBL/GenBank/DDBJ databases">
        <title>Genomic Encyclopedia of Type Strains, Phase IV (KMG-IV): sequencing the most valuable type-strain genomes for metagenomic binning, comparative biology and taxonomic classification.</title>
        <authorList>
            <person name="Goeker M."/>
        </authorList>
    </citation>
    <scope>NUCLEOTIDE SEQUENCE [LARGE SCALE GENOMIC DNA]</scope>
    <source>
        <strain evidence="3 4">DSM 45615</strain>
    </source>
</reference>
<dbReference type="Pfam" id="PF00899">
    <property type="entry name" value="ThiF"/>
    <property type="match status" value="1"/>
</dbReference>
<evidence type="ECO:0000313" key="3">
    <source>
        <dbReference type="EMBL" id="MBB5134421.1"/>
    </source>
</evidence>
<dbReference type="Gene3D" id="3.40.50.720">
    <property type="entry name" value="NAD(P)-binding Rossmann-like Domain"/>
    <property type="match status" value="1"/>
</dbReference>
<keyword evidence="3" id="KW-0548">Nucleotidyltransferase</keyword>
<name>A0A840P9A0_9ACTN</name>
<sequence>MNDRFARHELIPGWRQDALAGATVVVLGVGALGNETARLLAMAGVGGLVLCDPDVVSASNLSRCALFRAGDVGAPKVEAARRGLAGLAPGTRVTPRRAALDTGVGLAELRDASLVVGCLDSVAARVQLAGRCGLAGVGWLDGGTGPWGGEARRFTPGGACYGCLAGHAGRAVLDDPVGCGALAVQAPAGASAPVTALVGAWLATEGVRLLCGLPPGPEVVVFDAETGARPVGVRRSADCPLHEPIPAGSVTPIGLSRAATAGEVLAAAAGPGEDVLTWNGFGAGPMPGRAGRVVTRLGAADPRATLRSLGVAPREILPVARRDGLGDIRYIELAPGPEEDGAGAAPQADRQGVRAR</sequence>
<proteinExistence type="predicted"/>
<dbReference type="PANTHER" id="PTHR10953:SF102">
    <property type="entry name" value="ADENYLYLTRANSFERASE AND SULFURTRANSFERASE MOCS3"/>
    <property type="match status" value="1"/>
</dbReference>
<dbReference type="RefSeq" id="WP_185051327.1">
    <property type="nucleotide sequence ID" value="NZ_BAABIX010000007.1"/>
</dbReference>
<evidence type="ECO:0000256" key="1">
    <source>
        <dbReference type="SAM" id="MobiDB-lite"/>
    </source>
</evidence>
<dbReference type="Proteomes" id="UP000578449">
    <property type="component" value="Unassembled WGS sequence"/>
</dbReference>
<dbReference type="GO" id="GO:0005737">
    <property type="term" value="C:cytoplasm"/>
    <property type="evidence" value="ECO:0007669"/>
    <property type="project" value="TreeGrafter"/>
</dbReference>
<dbReference type="SUPFAM" id="SSF69572">
    <property type="entry name" value="Activating enzymes of the ubiquitin-like proteins"/>
    <property type="match status" value="1"/>
</dbReference>
<dbReference type="GO" id="GO:0016779">
    <property type="term" value="F:nucleotidyltransferase activity"/>
    <property type="evidence" value="ECO:0007669"/>
    <property type="project" value="UniProtKB-KW"/>
</dbReference>
<feature type="region of interest" description="Disordered" evidence="1">
    <location>
        <begin position="334"/>
        <end position="356"/>
    </location>
</feature>
<accession>A0A840P9A0</accession>
<evidence type="ECO:0000259" key="2">
    <source>
        <dbReference type="Pfam" id="PF00899"/>
    </source>
</evidence>
<keyword evidence="4" id="KW-1185">Reference proteome</keyword>
<comment type="caution">
    <text evidence="3">The sequence shown here is derived from an EMBL/GenBank/DDBJ whole genome shotgun (WGS) entry which is preliminary data.</text>
</comment>
<dbReference type="InterPro" id="IPR035985">
    <property type="entry name" value="Ubiquitin-activating_enz"/>
</dbReference>
<feature type="domain" description="THIF-type NAD/FAD binding fold" evidence="2">
    <location>
        <begin position="14"/>
        <end position="228"/>
    </location>
</feature>
<dbReference type="PANTHER" id="PTHR10953">
    <property type="entry name" value="UBIQUITIN-ACTIVATING ENZYME E1"/>
    <property type="match status" value="1"/>
</dbReference>
<protein>
    <submittedName>
        <fullName evidence="3">Molybdopterin/thiamine biosynthesis adenylyltransferase</fullName>
    </submittedName>
</protein>
<dbReference type="GO" id="GO:0008641">
    <property type="term" value="F:ubiquitin-like modifier activating enzyme activity"/>
    <property type="evidence" value="ECO:0007669"/>
    <property type="project" value="InterPro"/>
</dbReference>
<keyword evidence="3" id="KW-0808">Transferase</keyword>
<dbReference type="AlphaFoldDB" id="A0A840P9A0"/>
<organism evidence="3 4">
    <name type="scientific">Thermocatellispora tengchongensis</name>
    <dbReference type="NCBI Taxonomy" id="1073253"/>
    <lineage>
        <taxon>Bacteria</taxon>
        <taxon>Bacillati</taxon>
        <taxon>Actinomycetota</taxon>
        <taxon>Actinomycetes</taxon>
        <taxon>Streptosporangiales</taxon>
        <taxon>Streptosporangiaceae</taxon>
        <taxon>Thermocatellispora</taxon>
    </lineage>
</organism>
<dbReference type="InterPro" id="IPR000594">
    <property type="entry name" value="ThiF_NAD_FAD-bd"/>
</dbReference>